<protein>
    <submittedName>
        <fullName evidence="1">Uncharacterized protein</fullName>
    </submittedName>
</protein>
<name>A0A5B7JJM6_PORTR</name>
<dbReference type="EMBL" id="VSRR010105904">
    <property type="protein sequence ID" value="MPC96412.1"/>
    <property type="molecule type" value="Genomic_DNA"/>
</dbReference>
<proteinExistence type="predicted"/>
<evidence type="ECO:0000313" key="2">
    <source>
        <dbReference type="Proteomes" id="UP000324222"/>
    </source>
</evidence>
<organism evidence="1 2">
    <name type="scientific">Portunus trituberculatus</name>
    <name type="common">Swimming crab</name>
    <name type="synonym">Neptunus trituberculatus</name>
    <dbReference type="NCBI Taxonomy" id="210409"/>
    <lineage>
        <taxon>Eukaryota</taxon>
        <taxon>Metazoa</taxon>
        <taxon>Ecdysozoa</taxon>
        <taxon>Arthropoda</taxon>
        <taxon>Crustacea</taxon>
        <taxon>Multicrustacea</taxon>
        <taxon>Malacostraca</taxon>
        <taxon>Eumalacostraca</taxon>
        <taxon>Eucarida</taxon>
        <taxon>Decapoda</taxon>
        <taxon>Pleocyemata</taxon>
        <taxon>Brachyura</taxon>
        <taxon>Eubrachyura</taxon>
        <taxon>Portunoidea</taxon>
        <taxon>Portunidae</taxon>
        <taxon>Portuninae</taxon>
        <taxon>Portunus</taxon>
    </lineage>
</organism>
<comment type="caution">
    <text evidence="1">The sequence shown here is derived from an EMBL/GenBank/DDBJ whole genome shotgun (WGS) entry which is preliminary data.</text>
</comment>
<reference evidence="1 2" key="1">
    <citation type="submission" date="2019-05" db="EMBL/GenBank/DDBJ databases">
        <title>Another draft genome of Portunus trituberculatus and its Hox gene families provides insights of decapod evolution.</title>
        <authorList>
            <person name="Jeong J.-H."/>
            <person name="Song I."/>
            <person name="Kim S."/>
            <person name="Choi T."/>
            <person name="Kim D."/>
            <person name="Ryu S."/>
            <person name="Kim W."/>
        </authorList>
    </citation>
    <scope>NUCLEOTIDE SEQUENCE [LARGE SCALE GENOMIC DNA]</scope>
    <source>
        <tissue evidence="1">Muscle</tissue>
    </source>
</reference>
<evidence type="ECO:0000313" key="1">
    <source>
        <dbReference type="EMBL" id="MPC96412.1"/>
    </source>
</evidence>
<dbReference type="AlphaFoldDB" id="A0A5B7JJM6"/>
<gene>
    <name evidence="1" type="ORF">E2C01_091670</name>
</gene>
<sequence>MQSARQKEARLEDASAFTTSLVHVFFLWKVVHTVLTKGLYVIIHIHRFHDLTLQVYV</sequence>
<dbReference type="Proteomes" id="UP000324222">
    <property type="component" value="Unassembled WGS sequence"/>
</dbReference>
<keyword evidence="2" id="KW-1185">Reference proteome</keyword>
<accession>A0A5B7JJM6</accession>